<accession>A0ABR1F6U8</accession>
<dbReference type="SMART" id="SM00064">
    <property type="entry name" value="FYVE"/>
    <property type="match status" value="2"/>
</dbReference>
<evidence type="ECO:0000256" key="1">
    <source>
        <dbReference type="ARBA" id="ARBA00022723"/>
    </source>
</evidence>
<keyword evidence="1" id="KW-0479">Metal-binding</keyword>
<protein>
    <submittedName>
        <fullName evidence="8">FYVE zinc finger-domain-containing protein</fullName>
    </submittedName>
</protein>
<feature type="domain" description="C2H2-type" evidence="6">
    <location>
        <begin position="88"/>
        <end position="116"/>
    </location>
</feature>
<keyword evidence="2 4" id="KW-0863">Zinc-finger</keyword>
<dbReference type="Gene3D" id="3.30.40.10">
    <property type="entry name" value="Zinc/RING finger domain, C3HC4 (zinc finger)"/>
    <property type="match status" value="2"/>
</dbReference>
<dbReference type="PROSITE" id="PS50178">
    <property type="entry name" value="ZF_FYVE"/>
    <property type="match status" value="2"/>
</dbReference>
<gene>
    <name evidence="8" type="ORF">BZA70DRAFT_310727</name>
</gene>
<keyword evidence="9" id="KW-1185">Reference proteome</keyword>
<dbReference type="InterPro" id="IPR013083">
    <property type="entry name" value="Znf_RING/FYVE/PHD"/>
</dbReference>
<dbReference type="RefSeq" id="XP_064768602.1">
    <property type="nucleotide sequence ID" value="XM_064914928.1"/>
</dbReference>
<comment type="caution">
    <text evidence="8">The sequence shown here is derived from an EMBL/GenBank/DDBJ whole genome shotgun (WGS) entry which is preliminary data.</text>
</comment>
<evidence type="ECO:0000313" key="9">
    <source>
        <dbReference type="Proteomes" id="UP001498771"/>
    </source>
</evidence>
<name>A0ABR1F6U8_9ASCO</name>
<proteinExistence type="predicted"/>
<dbReference type="Proteomes" id="UP001498771">
    <property type="component" value="Unassembled WGS sequence"/>
</dbReference>
<dbReference type="PANTHER" id="PTHR23164:SF29">
    <property type="entry name" value="E3 UBIQUITIN-PROTEIN LIGASE PIB1"/>
    <property type="match status" value="1"/>
</dbReference>
<evidence type="ECO:0000313" key="8">
    <source>
        <dbReference type="EMBL" id="KAK7205569.1"/>
    </source>
</evidence>
<evidence type="ECO:0000259" key="7">
    <source>
        <dbReference type="PROSITE" id="PS50178"/>
    </source>
</evidence>
<reference evidence="8 9" key="1">
    <citation type="submission" date="2024-03" db="EMBL/GenBank/DDBJ databases">
        <title>Genome-scale model development and genomic sequencing of the oleaginous clade Lipomyces.</title>
        <authorList>
            <consortium name="Lawrence Berkeley National Laboratory"/>
            <person name="Czajka J.J."/>
            <person name="Han Y."/>
            <person name="Kim J."/>
            <person name="Mondo S.J."/>
            <person name="Hofstad B.A."/>
            <person name="Robles A."/>
            <person name="Haridas S."/>
            <person name="Riley R."/>
            <person name="LaButti K."/>
            <person name="Pangilinan J."/>
            <person name="Andreopoulos W."/>
            <person name="Lipzen A."/>
            <person name="Yan J."/>
            <person name="Wang M."/>
            <person name="Ng V."/>
            <person name="Grigoriev I.V."/>
            <person name="Spatafora J.W."/>
            <person name="Magnuson J.K."/>
            <person name="Baker S.E."/>
            <person name="Pomraning K.R."/>
        </authorList>
    </citation>
    <scope>NUCLEOTIDE SEQUENCE [LARGE SCALE GENOMIC DNA]</scope>
    <source>
        <strain evidence="8 9">Phaff 52-87</strain>
    </source>
</reference>
<dbReference type="InterPro" id="IPR000306">
    <property type="entry name" value="Znf_FYVE"/>
</dbReference>
<organism evidence="8 9">
    <name type="scientific">Myxozyma melibiosi</name>
    <dbReference type="NCBI Taxonomy" id="54550"/>
    <lineage>
        <taxon>Eukaryota</taxon>
        <taxon>Fungi</taxon>
        <taxon>Dikarya</taxon>
        <taxon>Ascomycota</taxon>
        <taxon>Saccharomycotina</taxon>
        <taxon>Lipomycetes</taxon>
        <taxon>Lipomycetales</taxon>
        <taxon>Lipomycetaceae</taxon>
        <taxon>Myxozyma</taxon>
    </lineage>
</organism>
<dbReference type="CDD" id="cd15761">
    <property type="entry name" value="FYVE1_Vac1p_like"/>
    <property type="match status" value="1"/>
</dbReference>
<evidence type="ECO:0000256" key="4">
    <source>
        <dbReference type="PROSITE-ProRule" id="PRU00042"/>
    </source>
</evidence>
<feature type="compositionally biased region" description="Basic residues" evidence="5">
    <location>
        <begin position="49"/>
        <end position="62"/>
    </location>
</feature>
<sequence length="634" mass="70317">MASPNGRFRDRSRSPSIRELRNHSPVPSIRSISSNTTAQSSVVVESLKKKSSSGHAAHRSRRVIGAESFNLPPPVAEEPSTDGGDEANNCPICGESMTTRLSLKRHLEDVHRASEGGGAQSTFMKYINKAKNFTPVHAFNQTLQYADLSDLAFTSGTLGTGFSPEGHIYLPPGNGSGYAGPGAAAQTGGVTFVGPHNVSSSHVHDSHSHHVVSGGVNGHHKQHVVHQKPQLTEDMVTRAHWQRETGNDRCSEFKCRTQLNSRVGKVNCRSCGRLFCEEHVSCSMKLDKQAKWDPEKGVWCRVCFSCFESRPGFNDASGMVEDLTSAFIAKRKRTITKTHLEVNLLEKRLTRLIKLMIETNDPSVTRAGSLTITVDNGAKTLATDAVGVAATLATGYFKQIRNYRKPPEQEVVAWQDDKDVEDCPYCERKFSFSMRKHHCRLCGKVVCGSPDTACSSQVTLDFERLSDYLTEKVEEDIIVKVRTCKDCRSVVFGRREFSEDVANKPGFVKVYENMVQFRRGIESLLPKFQKLLSNFDDPDKPPSHDLLAEASRVRKKLIYSFQEFDTAAKRILKTPTRSAQQSKLQNNVHIAAMQVLQVYMLPLKSLPSVLKHNPNATTSATPLVTKITTLSEVQ</sequence>
<dbReference type="EMBL" id="JBBJBU010000005">
    <property type="protein sequence ID" value="KAK7205569.1"/>
    <property type="molecule type" value="Genomic_DNA"/>
</dbReference>
<dbReference type="Pfam" id="PF01363">
    <property type="entry name" value="FYVE"/>
    <property type="match status" value="1"/>
</dbReference>
<evidence type="ECO:0000256" key="3">
    <source>
        <dbReference type="ARBA" id="ARBA00022833"/>
    </source>
</evidence>
<feature type="region of interest" description="Disordered" evidence="5">
    <location>
        <begin position="1"/>
        <end position="87"/>
    </location>
</feature>
<dbReference type="PANTHER" id="PTHR23164">
    <property type="entry name" value="EARLY ENDOSOME ANTIGEN 1"/>
    <property type="match status" value="1"/>
</dbReference>
<dbReference type="InterPro" id="IPR017455">
    <property type="entry name" value="Znf_FYVE-rel"/>
</dbReference>
<dbReference type="CDD" id="cd15737">
    <property type="entry name" value="FYVE2_Vac1p_like"/>
    <property type="match status" value="1"/>
</dbReference>
<dbReference type="GeneID" id="90040440"/>
<feature type="compositionally biased region" description="Basic and acidic residues" evidence="5">
    <location>
        <begin position="7"/>
        <end position="22"/>
    </location>
</feature>
<feature type="domain" description="FYVE-type" evidence="7">
    <location>
        <begin position="255"/>
        <end position="311"/>
    </location>
</feature>
<dbReference type="SUPFAM" id="SSF57903">
    <property type="entry name" value="FYVE/PHD zinc finger"/>
    <property type="match status" value="2"/>
</dbReference>
<dbReference type="InterPro" id="IPR013087">
    <property type="entry name" value="Znf_C2H2_type"/>
</dbReference>
<dbReference type="PROSITE" id="PS50157">
    <property type="entry name" value="ZINC_FINGER_C2H2_2"/>
    <property type="match status" value="1"/>
</dbReference>
<evidence type="ECO:0000259" key="6">
    <source>
        <dbReference type="PROSITE" id="PS50157"/>
    </source>
</evidence>
<feature type="compositionally biased region" description="Polar residues" evidence="5">
    <location>
        <begin position="30"/>
        <end position="39"/>
    </location>
</feature>
<keyword evidence="3" id="KW-0862">Zinc</keyword>
<dbReference type="InterPro" id="IPR011011">
    <property type="entry name" value="Znf_FYVE_PHD"/>
</dbReference>
<dbReference type="PROSITE" id="PS00028">
    <property type="entry name" value="ZINC_FINGER_C2H2_1"/>
    <property type="match status" value="1"/>
</dbReference>
<evidence type="ECO:0000256" key="5">
    <source>
        <dbReference type="SAM" id="MobiDB-lite"/>
    </source>
</evidence>
<feature type="domain" description="FYVE-type" evidence="7">
    <location>
        <begin position="417"/>
        <end position="487"/>
    </location>
</feature>
<evidence type="ECO:0000256" key="2">
    <source>
        <dbReference type="ARBA" id="ARBA00022771"/>
    </source>
</evidence>